<dbReference type="FunFam" id="2.60.120.200:FF:000270">
    <property type="entry name" value="Legume-like lectin family protein"/>
    <property type="match status" value="1"/>
</dbReference>
<accession>A2DQW3</accession>
<dbReference type="InParanoid" id="A2DQW3"/>
<sequence length="426" mass="48575">MISLLLSLALSENINDLAPPFQEDLHGNIGTWSFAGSFVILKDIIMLTPPVQHKFGCAWTRADIPETDWSANFNFRVHKGTGGGGLGIWLVENYGSYGELHGGPATYKGLLVSITIRDNDDEMNTHSLIFHVIENNGVDKINVTLIESDFEMQFHHRYDIPFRMEISDGKIRLYCSGENESNPPLILEKAINISLKQKYLGITAASEEMTSRVDLNYVKFTQGVEKTVKKETDYLQRIVVNGYTSKPNTIYRNPVFKIMTKETEAMRRSTEKNRENTFENVVDIIDELNKVTFDVASFKELNTFVTDTLYPYSQKWHRRTIKMTENIRIARNVMASATNYTSELLQNFNSTLKHTIFKTAVTISQLEQELLKSASEQPKADDNTTVIVLDLSKDSLSTENIISYLLMLEIICVIIYVFVRYTKSKQ</sequence>
<dbReference type="GO" id="GO:0005793">
    <property type="term" value="C:endoplasmic reticulum-Golgi intermediate compartment"/>
    <property type="evidence" value="ECO:0000318"/>
    <property type="project" value="GO_Central"/>
</dbReference>
<keyword evidence="2 6" id="KW-0812">Transmembrane</keyword>
<dbReference type="OMA" id="CITHHES"/>
<feature type="domain" description="L-type lectin-like" evidence="7">
    <location>
        <begin position="9"/>
        <end position="223"/>
    </location>
</feature>
<dbReference type="Pfam" id="PF03388">
    <property type="entry name" value="Lectin_leg-like"/>
    <property type="match status" value="1"/>
</dbReference>
<dbReference type="SMR" id="A2DQW3"/>
<evidence type="ECO:0000313" key="9">
    <source>
        <dbReference type="Proteomes" id="UP000001542"/>
    </source>
</evidence>
<dbReference type="InterPro" id="IPR013320">
    <property type="entry name" value="ConA-like_dom_sf"/>
</dbReference>
<reference evidence="8" key="2">
    <citation type="journal article" date="2007" name="Science">
        <title>Draft genome sequence of the sexually transmitted pathogen Trichomonas vaginalis.</title>
        <authorList>
            <person name="Carlton J.M."/>
            <person name="Hirt R.P."/>
            <person name="Silva J.C."/>
            <person name="Delcher A.L."/>
            <person name="Schatz M."/>
            <person name="Zhao Q."/>
            <person name="Wortman J.R."/>
            <person name="Bidwell S.L."/>
            <person name="Alsmark U.C.M."/>
            <person name="Besteiro S."/>
            <person name="Sicheritz-Ponten T."/>
            <person name="Noel C.J."/>
            <person name="Dacks J.B."/>
            <person name="Foster P.G."/>
            <person name="Simillion C."/>
            <person name="Van de Peer Y."/>
            <person name="Miranda-Saavedra D."/>
            <person name="Barton G.J."/>
            <person name="Westrop G.D."/>
            <person name="Mueller S."/>
            <person name="Dessi D."/>
            <person name="Fiori P.L."/>
            <person name="Ren Q."/>
            <person name="Paulsen I."/>
            <person name="Zhang H."/>
            <person name="Bastida-Corcuera F.D."/>
            <person name="Simoes-Barbosa A."/>
            <person name="Brown M.T."/>
            <person name="Hayes R.D."/>
            <person name="Mukherjee M."/>
            <person name="Okumura C.Y."/>
            <person name="Schneider R."/>
            <person name="Smith A.J."/>
            <person name="Vanacova S."/>
            <person name="Villalvazo M."/>
            <person name="Haas B.J."/>
            <person name="Pertea M."/>
            <person name="Feldblyum T.V."/>
            <person name="Utterback T.R."/>
            <person name="Shu C.L."/>
            <person name="Osoegawa K."/>
            <person name="de Jong P.J."/>
            <person name="Hrdy I."/>
            <person name="Horvathova L."/>
            <person name="Zubacova Z."/>
            <person name="Dolezal P."/>
            <person name="Malik S.B."/>
            <person name="Logsdon J.M. Jr."/>
            <person name="Henze K."/>
            <person name="Gupta A."/>
            <person name="Wang C.C."/>
            <person name="Dunne R.L."/>
            <person name="Upcroft J.A."/>
            <person name="Upcroft P."/>
            <person name="White O."/>
            <person name="Salzberg S.L."/>
            <person name="Tang P."/>
            <person name="Chiu C.-H."/>
            <person name="Lee Y.-S."/>
            <person name="Embley T.M."/>
            <person name="Coombs G.H."/>
            <person name="Mottram J.C."/>
            <person name="Tachezy J."/>
            <person name="Fraser-Liggett C.M."/>
            <person name="Johnson P.J."/>
        </authorList>
    </citation>
    <scope>NUCLEOTIDE SEQUENCE [LARGE SCALE GENOMIC DNA]</scope>
    <source>
        <strain evidence="8">G3</strain>
    </source>
</reference>
<evidence type="ECO:0000259" key="7">
    <source>
        <dbReference type="PROSITE" id="PS51328"/>
    </source>
</evidence>
<proteinExistence type="predicted"/>
<dbReference type="Proteomes" id="UP000001542">
    <property type="component" value="Unassembled WGS sequence"/>
</dbReference>
<keyword evidence="9" id="KW-1185">Reference proteome</keyword>
<evidence type="ECO:0000256" key="5">
    <source>
        <dbReference type="ARBA" id="ARBA00023136"/>
    </source>
</evidence>
<evidence type="ECO:0000256" key="1">
    <source>
        <dbReference type="ARBA" id="ARBA00004479"/>
    </source>
</evidence>
<dbReference type="AlphaFoldDB" id="A2DQW3"/>
<evidence type="ECO:0000256" key="4">
    <source>
        <dbReference type="ARBA" id="ARBA00022989"/>
    </source>
</evidence>
<dbReference type="SUPFAM" id="SSF49899">
    <property type="entry name" value="Concanavalin A-like lectins/glucanases"/>
    <property type="match status" value="1"/>
</dbReference>
<dbReference type="VEuPathDB" id="TrichDB:TVAGG3_0936760"/>
<dbReference type="GO" id="GO:0000139">
    <property type="term" value="C:Golgi membrane"/>
    <property type="evidence" value="ECO:0000318"/>
    <property type="project" value="GO_Central"/>
</dbReference>
<keyword evidence="5 6" id="KW-0472">Membrane</keyword>
<dbReference type="PROSITE" id="PS51328">
    <property type="entry name" value="L_LECTIN_LIKE"/>
    <property type="match status" value="1"/>
</dbReference>
<dbReference type="InterPro" id="IPR005052">
    <property type="entry name" value="Lectin_leg"/>
</dbReference>
<gene>
    <name evidence="8" type="ORF">TVAG_291830</name>
</gene>
<dbReference type="PANTHER" id="PTHR12223">
    <property type="entry name" value="VESICULAR MANNOSE-BINDING LECTIN"/>
    <property type="match status" value="1"/>
</dbReference>
<evidence type="ECO:0000256" key="3">
    <source>
        <dbReference type="ARBA" id="ARBA00022729"/>
    </source>
</evidence>
<evidence type="ECO:0000313" key="8">
    <source>
        <dbReference type="EMBL" id="EAY17230.1"/>
    </source>
</evidence>
<evidence type="ECO:0000256" key="6">
    <source>
        <dbReference type="SAM" id="Phobius"/>
    </source>
</evidence>
<dbReference type="PANTHER" id="PTHR12223:SF28">
    <property type="entry name" value="LECTIN, MANNOSE BINDING 1 LIKE"/>
    <property type="match status" value="1"/>
</dbReference>
<keyword evidence="3" id="KW-0732">Signal</keyword>
<dbReference type="KEGG" id="tva:4775247"/>
<dbReference type="CDD" id="cd07308">
    <property type="entry name" value="lectin_leg-like"/>
    <property type="match status" value="1"/>
</dbReference>
<feature type="transmembrane region" description="Helical" evidence="6">
    <location>
        <begin position="401"/>
        <end position="419"/>
    </location>
</feature>
<dbReference type="Gene3D" id="2.60.120.200">
    <property type="match status" value="1"/>
</dbReference>
<dbReference type="STRING" id="5722.A2DQW3"/>
<reference evidence="8" key="1">
    <citation type="submission" date="2006-10" db="EMBL/GenBank/DDBJ databases">
        <authorList>
            <person name="Amadeo P."/>
            <person name="Zhao Q."/>
            <person name="Wortman J."/>
            <person name="Fraser-Liggett C."/>
            <person name="Carlton J."/>
        </authorList>
    </citation>
    <scope>NUCLEOTIDE SEQUENCE</scope>
    <source>
        <strain evidence="8">G3</strain>
    </source>
</reference>
<dbReference type="GO" id="GO:0005789">
    <property type="term" value="C:endoplasmic reticulum membrane"/>
    <property type="evidence" value="ECO:0000318"/>
    <property type="project" value="GO_Central"/>
</dbReference>
<dbReference type="GO" id="GO:0005537">
    <property type="term" value="F:D-mannose binding"/>
    <property type="evidence" value="ECO:0000318"/>
    <property type="project" value="GO_Central"/>
</dbReference>
<dbReference type="GO" id="GO:0030134">
    <property type="term" value="C:COPII-coated ER to Golgi transport vesicle"/>
    <property type="evidence" value="ECO:0000318"/>
    <property type="project" value="GO_Central"/>
</dbReference>
<dbReference type="VEuPathDB" id="TrichDB:TVAG_291830"/>
<dbReference type="OrthoDB" id="10265722at2759"/>
<dbReference type="InterPro" id="IPR051136">
    <property type="entry name" value="Intracellular_Lectin-GPT"/>
</dbReference>
<protein>
    <submittedName>
        <fullName evidence="8">Legume-like lectin family protein</fullName>
    </submittedName>
</protein>
<evidence type="ECO:0000256" key="2">
    <source>
        <dbReference type="ARBA" id="ARBA00022692"/>
    </source>
</evidence>
<name>A2DQW3_TRIV3</name>
<dbReference type="EMBL" id="DS113233">
    <property type="protein sequence ID" value="EAY17230.1"/>
    <property type="molecule type" value="Genomic_DNA"/>
</dbReference>
<organism evidence="8 9">
    <name type="scientific">Trichomonas vaginalis (strain ATCC PRA-98 / G3)</name>
    <dbReference type="NCBI Taxonomy" id="412133"/>
    <lineage>
        <taxon>Eukaryota</taxon>
        <taxon>Metamonada</taxon>
        <taxon>Parabasalia</taxon>
        <taxon>Trichomonadida</taxon>
        <taxon>Trichomonadidae</taxon>
        <taxon>Trichomonas</taxon>
    </lineage>
</organism>
<dbReference type="GO" id="GO:0006888">
    <property type="term" value="P:endoplasmic reticulum to Golgi vesicle-mediated transport"/>
    <property type="evidence" value="ECO:0000318"/>
    <property type="project" value="GO_Central"/>
</dbReference>
<keyword evidence="4 6" id="KW-1133">Transmembrane helix</keyword>
<comment type="subcellular location">
    <subcellularLocation>
        <location evidence="1">Membrane</location>
        <topology evidence="1">Single-pass type I membrane protein</topology>
    </subcellularLocation>
</comment>
<dbReference type="RefSeq" id="XP_001329453.1">
    <property type="nucleotide sequence ID" value="XM_001329418.1"/>
</dbReference>